<dbReference type="Gene3D" id="3.40.50.720">
    <property type="entry name" value="NAD(P)-binding Rossmann-like Domain"/>
    <property type="match status" value="2"/>
</dbReference>
<dbReference type="PROSITE" id="PS00065">
    <property type="entry name" value="D_2_HYDROXYACID_DH_1"/>
    <property type="match status" value="1"/>
</dbReference>
<dbReference type="InterPro" id="IPR006139">
    <property type="entry name" value="D-isomer_2_OHA_DH_cat_dom"/>
</dbReference>
<dbReference type="FunFam" id="3.40.50.720:FF:000203">
    <property type="entry name" value="D-3-phosphoglycerate dehydrogenase (SerA)"/>
    <property type="match status" value="1"/>
</dbReference>
<feature type="domain" description="D-isomer specific 2-hydroxyacid dehydrogenase NAD-binding" evidence="6">
    <location>
        <begin position="113"/>
        <end position="286"/>
    </location>
</feature>
<evidence type="ECO:0000313" key="7">
    <source>
        <dbReference type="EMBL" id="CEM62000.1"/>
    </source>
</evidence>
<gene>
    <name evidence="7" type="primary">pdxB</name>
    <name evidence="8" type="ORF">FUT82_04230</name>
    <name evidence="7" type="ORF">TPHV1_250019</name>
</gene>
<dbReference type="GeneID" id="57754255"/>
<dbReference type="PANTHER" id="PTHR43761">
    <property type="entry name" value="D-ISOMER SPECIFIC 2-HYDROXYACID DEHYDROGENASE FAMILY PROTEIN (AFU_ORTHOLOGUE AFUA_1G13630)"/>
    <property type="match status" value="1"/>
</dbReference>
<dbReference type="AlphaFoldDB" id="A0A0B7GYK1"/>
<dbReference type="EC" id="1.1.1.290" evidence="7"/>
<organism evidence="7 9">
    <name type="scientific">Treponema phagedenis</name>
    <dbReference type="NCBI Taxonomy" id="162"/>
    <lineage>
        <taxon>Bacteria</taxon>
        <taxon>Pseudomonadati</taxon>
        <taxon>Spirochaetota</taxon>
        <taxon>Spirochaetia</taxon>
        <taxon>Spirochaetales</taxon>
        <taxon>Treponemataceae</taxon>
        <taxon>Treponema</taxon>
    </lineage>
</organism>
<dbReference type="OrthoDB" id="9805416at2"/>
<proteinExistence type="inferred from homology"/>
<accession>A0A0B7GYK1</accession>
<evidence type="ECO:0000256" key="4">
    <source>
        <dbReference type="RuleBase" id="RU003719"/>
    </source>
</evidence>
<dbReference type="CDD" id="cd12161">
    <property type="entry name" value="GDH_like_1"/>
    <property type="match status" value="1"/>
</dbReference>
<evidence type="ECO:0000259" key="5">
    <source>
        <dbReference type="Pfam" id="PF00389"/>
    </source>
</evidence>
<reference evidence="9" key="2">
    <citation type="submission" date="2015-01" db="EMBL/GenBank/DDBJ databases">
        <authorList>
            <person name="Manzoor Shahid"/>
            <person name="Zubair Saima"/>
        </authorList>
    </citation>
    <scope>NUCLEOTIDE SEQUENCE [LARGE SCALE GENOMIC DNA]</scope>
    <source>
        <strain evidence="9">V1</strain>
    </source>
</reference>
<evidence type="ECO:0000313" key="10">
    <source>
        <dbReference type="Proteomes" id="UP000323594"/>
    </source>
</evidence>
<evidence type="ECO:0000259" key="6">
    <source>
        <dbReference type="Pfam" id="PF02826"/>
    </source>
</evidence>
<dbReference type="SUPFAM" id="SSF51735">
    <property type="entry name" value="NAD(P)-binding Rossmann-fold domains"/>
    <property type="match status" value="1"/>
</dbReference>
<evidence type="ECO:0000256" key="1">
    <source>
        <dbReference type="ARBA" id="ARBA00005854"/>
    </source>
</evidence>
<dbReference type="Pfam" id="PF00389">
    <property type="entry name" value="2-Hacid_dh"/>
    <property type="match status" value="1"/>
</dbReference>
<keyword evidence="3" id="KW-0520">NAD</keyword>
<reference evidence="8 10" key="3">
    <citation type="submission" date="2019-08" db="EMBL/GenBank/DDBJ databases">
        <authorList>
            <person name="Kuhnert P."/>
        </authorList>
    </citation>
    <scope>NUCLEOTIDE SEQUENCE [LARGE SCALE GENOMIC DNA]</scope>
    <source>
        <strain evidence="8 10">B36.5</strain>
    </source>
</reference>
<dbReference type="PANTHER" id="PTHR43761:SF1">
    <property type="entry name" value="D-ISOMER SPECIFIC 2-HYDROXYACID DEHYDROGENASE CATALYTIC DOMAIN-CONTAINING PROTEIN-RELATED"/>
    <property type="match status" value="1"/>
</dbReference>
<dbReference type="PROSITE" id="PS00671">
    <property type="entry name" value="D_2_HYDROXYACID_DH_3"/>
    <property type="match status" value="1"/>
</dbReference>
<dbReference type="InterPro" id="IPR036291">
    <property type="entry name" value="NAD(P)-bd_dom_sf"/>
</dbReference>
<evidence type="ECO:0000256" key="2">
    <source>
        <dbReference type="ARBA" id="ARBA00023002"/>
    </source>
</evidence>
<dbReference type="InterPro" id="IPR029752">
    <property type="entry name" value="D-isomer_DH_CS1"/>
</dbReference>
<feature type="domain" description="D-isomer specific 2-hydroxyacid dehydrogenase catalytic" evidence="5">
    <location>
        <begin position="18"/>
        <end position="316"/>
    </location>
</feature>
<dbReference type="Proteomes" id="UP000042527">
    <property type="component" value="Unassembled WGS sequence"/>
</dbReference>
<dbReference type="InterPro" id="IPR029753">
    <property type="entry name" value="D-isomer_DH_CS"/>
</dbReference>
<dbReference type="GO" id="GO:0033711">
    <property type="term" value="F:4-phosphoerythronate dehydrogenase activity"/>
    <property type="evidence" value="ECO:0007669"/>
    <property type="project" value="UniProtKB-EC"/>
</dbReference>
<evidence type="ECO:0000313" key="9">
    <source>
        <dbReference type="Proteomes" id="UP000042527"/>
    </source>
</evidence>
<dbReference type="SUPFAM" id="SSF52283">
    <property type="entry name" value="Formate/glycerate dehydrogenase catalytic domain-like"/>
    <property type="match status" value="1"/>
</dbReference>
<dbReference type="GO" id="GO:0051287">
    <property type="term" value="F:NAD binding"/>
    <property type="evidence" value="ECO:0007669"/>
    <property type="project" value="InterPro"/>
</dbReference>
<dbReference type="Proteomes" id="UP000323594">
    <property type="component" value="Chromosome"/>
</dbReference>
<dbReference type="InterPro" id="IPR050418">
    <property type="entry name" value="D-iso_2-hydroxyacid_DH_PdxB"/>
</dbReference>
<comment type="similarity">
    <text evidence="1 4">Belongs to the D-isomer specific 2-hydroxyacid dehydrogenase family.</text>
</comment>
<dbReference type="RefSeq" id="WP_024753073.1">
    <property type="nucleotide sequence ID" value="NZ_CDNC01000018.1"/>
</dbReference>
<dbReference type="EMBL" id="CP042817">
    <property type="protein sequence ID" value="QEJ97271.1"/>
    <property type="molecule type" value="Genomic_DNA"/>
</dbReference>
<dbReference type="Pfam" id="PF02826">
    <property type="entry name" value="2-Hacid_dh_C"/>
    <property type="match status" value="1"/>
</dbReference>
<evidence type="ECO:0000313" key="8">
    <source>
        <dbReference type="EMBL" id="QEJ97271.1"/>
    </source>
</evidence>
<dbReference type="InterPro" id="IPR006140">
    <property type="entry name" value="D-isomer_DH_NAD-bd"/>
</dbReference>
<evidence type="ECO:0000256" key="3">
    <source>
        <dbReference type="ARBA" id="ARBA00023027"/>
    </source>
</evidence>
<protein>
    <submittedName>
        <fullName evidence="7">4-phosphoerythronate dehydrogenase</fullName>
        <ecNumber evidence="7">1.1.1.290</ecNumber>
    </submittedName>
    <submittedName>
        <fullName evidence="8">Hydroxyacid dehydrogenase</fullName>
    </submittedName>
</protein>
<reference evidence="7" key="1">
    <citation type="submission" date="2015-01" db="EMBL/GenBank/DDBJ databases">
        <authorList>
            <person name="Xiang T."/>
            <person name="Song Y."/>
            <person name="Huang L."/>
            <person name="Wang B."/>
            <person name="Wu P."/>
        </authorList>
    </citation>
    <scope>NUCLEOTIDE SEQUENCE [LARGE SCALE GENOMIC DNA]</scope>
    <source>
        <strain evidence="7">V1</strain>
    </source>
</reference>
<name>A0A0B7GYK1_TREPH</name>
<sequence>MKINLIEPLGVKAEIIEDLAKQFSVQGHEFKAYDSLTKDIAELKKRTADADVVMIGSNPLPNEVIENAEKLKLLSVAFTGIDHVGQAACKSKNIVITNAAGYSNESVAELVIGFAINLLRNMKAADEATRKGGTGKSLIGNELMGKTVGIIGAGRIGTRVAKLFKAFDCEVFAYSNHESDELKKLGVKYFSLNEVMKNSDIISLHLPLNDSTKGFISKEKIALMKENAFLINCARGPIVDNTALAEALNAGKIRGAAIDVFDMEPPIPSDYPLLHAKNTILTPHVAYATDESMITRAKIAFSNVYAWLNGKPKNEVKY</sequence>
<keyword evidence="2 4" id="KW-0560">Oxidoreductase</keyword>
<keyword evidence="9" id="KW-1185">Reference proteome</keyword>
<dbReference type="EMBL" id="CDNC01000018">
    <property type="protein sequence ID" value="CEM62000.1"/>
    <property type="molecule type" value="Genomic_DNA"/>
</dbReference>